<accession>A0A9P0GEQ9</accession>
<organism evidence="2 3">
    <name type="scientific">Psylliodes chrysocephalus</name>
    <dbReference type="NCBI Taxonomy" id="3402493"/>
    <lineage>
        <taxon>Eukaryota</taxon>
        <taxon>Metazoa</taxon>
        <taxon>Ecdysozoa</taxon>
        <taxon>Arthropoda</taxon>
        <taxon>Hexapoda</taxon>
        <taxon>Insecta</taxon>
        <taxon>Pterygota</taxon>
        <taxon>Neoptera</taxon>
        <taxon>Endopterygota</taxon>
        <taxon>Coleoptera</taxon>
        <taxon>Polyphaga</taxon>
        <taxon>Cucujiformia</taxon>
        <taxon>Chrysomeloidea</taxon>
        <taxon>Chrysomelidae</taxon>
        <taxon>Galerucinae</taxon>
        <taxon>Alticini</taxon>
        <taxon>Psylliodes</taxon>
    </lineage>
</organism>
<proteinExistence type="predicted"/>
<reference evidence="2" key="1">
    <citation type="submission" date="2022-01" db="EMBL/GenBank/DDBJ databases">
        <authorList>
            <person name="King R."/>
        </authorList>
    </citation>
    <scope>NUCLEOTIDE SEQUENCE</scope>
</reference>
<dbReference type="AlphaFoldDB" id="A0A9P0GEQ9"/>
<dbReference type="EMBL" id="OV651815">
    <property type="protein sequence ID" value="CAH1108171.1"/>
    <property type="molecule type" value="Genomic_DNA"/>
</dbReference>
<evidence type="ECO:0000313" key="2">
    <source>
        <dbReference type="EMBL" id="CAH1108171.1"/>
    </source>
</evidence>
<gene>
    <name evidence="2" type="ORF">PSYICH_LOCUS8681</name>
</gene>
<feature type="region of interest" description="Disordered" evidence="1">
    <location>
        <begin position="1"/>
        <end position="47"/>
    </location>
</feature>
<evidence type="ECO:0000256" key="1">
    <source>
        <dbReference type="SAM" id="MobiDB-lite"/>
    </source>
</evidence>
<dbReference type="Proteomes" id="UP001153636">
    <property type="component" value="Chromosome 3"/>
</dbReference>
<sequence length="108" mass="11880">MQPKNEPNGGMTNRRKGIKGPDLSRRLPPLEVKLKRARNAPASAGSYSDTLRGIRLAVIQRRHPDTTLDQAQGDLVQETLVERLYATPSGSEEHHSSTVHRLAQGSFG</sequence>
<protein>
    <submittedName>
        <fullName evidence="2">Uncharacterized protein</fullName>
    </submittedName>
</protein>
<name>A0A9P0GEQ9_9CUCU</name>
<keyword evidence="3" id="KW-1185">Reference proteome</keyword>
<evidence type="ECO:0000313" key="3">
    <source>
        <dbReference type="Proteomes" id="UP001153636"/>
    </source>
</evidence>
<feature type="region of interest" description="Disordered" evidence="1">
    <location>
        <begin position="87"/>
        <end position="108"/>
    </location>
</feature>
<dbReference type="OrthoDB" id="6764048at2759"/>